<feature type="transmembrane region" description="Helical" evidence="1">
    <location>
        <begin position="12"/>
        <end position="28"/>
    </location>
</feature>
<gene>
    <name evidence="2" type="ORF">DSOUD_1292</name>
</gene>
<sequence>MRKGLFTGPPPALLIAGTLLSVICYNYWSYCCGRCTLGTFVTLGPFGLLLLGLTLVGALVLLVLRHRRRPGRPGCTCGSALASDWKFCPTCGAPRLG</sequence>
<protein>
    <recommendedName>
        <fullName evidence="4">Zinc-ribbon domain-containing protein</fullName>
    </recommendedName>
</protein>
<dbReference type="PATRIC" id="fig|1603606.3.peg.1412"/>
<feature type="transmembrane region" description="Helical" evidence="1">
    <location>
        <begin position="40"/>
        <end position="64"/>
    </location>
</feature>
<proteinExistence type="predicted"/>
<keyword evidence="1" id="KW-0812">Transmembrane</keyword>
<dbReference type="STRING" id="1603606.DSOUD_1292"/>
<evidence type="ECO:0000313" key="2">
    <source>
        <dbReference type="EMBL" id="ALC16073.1"/>
    </source>
</evidence>
<dbReference type="AlphaFoldDB" id="A0A0M3QFH4"/>
<evidence type="ECO:0000313" key="3">
    <source>
        <dbReference type="Proteomes" id="UP000057158"/>
    </source>
</evidence>
<organism evidence="2 3">
    <name type="scientific">Desulfuromonas soudanensis</name>
    <dbReference type="NCBI Taxonomy" id="1603606"/>
    <lineage>
        <taxon>Bacteria</taxon>
        <taxon>Pseudomonadati</taxon>
        <taxon>Thermodesulfobacteriota</taxon>
        <taxon>Desulfuromonadia</taxon>
        <taxon>Desulfuromonadales</taxon>
        <taxon>Desulfuromonadaceae</taxon>
        <taxon>Desulfuromonas</taxon>
    </lineage>
</organism>
<name>A0A0M3QFH4_9BACT</name>
<reference evidence="2 3" key="1">
    <citation type="submission" date="2015-07" db="EMBL/GenBank/DDBJ databases">
        <title>Isolation and Genomic Characterization of a Novel Halophilic Metal-Reducing Deltaproteobacterium from the Deep Subsurface.</title>
        <authorList>
            <person name="Badalamenti J.P."/>
            <person name="Summers Z.M."/>
            <person name="Gralnick J.A."/>
            <person name="Bond D.R."/>
        </authorList>
    </citation>
    <scope>NUCLEOTIDE SEQUENCE [LARGE SCALE GENOMIC DNA]</scope>
    <source>
        <strain evidence="2 3">WTL</strain>
    </source>
</reference>
<accession>A0A0M3QFH4</accession>
<evidence type="ECO:0008006" key="4">
    <source>
        <dbReference type="Google" id="ProtNLM"/>
    </source>
</evidence>
<dbReference type="Proteomes" id="UP000057158">
    <property type="component" value="Chromosome"/>
</dbReference>
<keyword evidence="3" id="KW-1185">Reference proteome</keyword>
<evidence type="ECO:0000256" key="1">
    <source>
        <dbReference type="SAM" id="Phobius"/>
    </source>
</evidence>
<dbReference type="RefSeq" id="WP_053550220.1">
    <property type="nucleotide sequence ID" value="NZ_CP010802.1"/>
</dbReference>
<dbReference type="OrthoDB" id="5406067at2"/>
<keyword evidence="1" id="KW-1133">Transmembrane helix</keyword>
<dbReference type="KEGG" id="des:DSOUD_1292"/>
<keyword evidence="1" id="KW-0472">Membrane</keyword>
<dbReference type="EMBL" id="CP010802">
    <property type="protein sequence ID" value="ALC16073.1"/>
    <property type="molecule type" value="Genomic_DNA"/>
</dbReference>